<evidence type="ECO:0008006" key="3">
    <source>
        <dbReference type="Google" id="ProtNLM"/>
    </source>
</evidence>
<evidence type="ECO:0000313" key="1">
    <source>
        <dbReference type="EMBL" id="AMK11827.1"/>
    </source>
</evidence>
<protein>
    <recommendedName>
        <fullName evidence="3">DUF4410 domain-containing protein</fullName>
    </recommendedName>
</protein>
<accession>A0ABM5YWK0</accession>
<sequence length="187" mass="20454">MIGDYEFQKFKQIRLIMKKALLCLTLVVVLAGCGTRQHNMIFDNGGTSLPASSKYSVGSARNASGFVFSDDDEGLDIAESMKTALVDELNREGLYQEENPDYSIDVTVKKYEPGNAFGRWLMPGAGSTVLEVSSQVRACESPVGHIETKNTVEAGGVYTVGAWKDIFKDAAEEIVKELKESMGLIKE</sequence>
<gene>
    <name evidence="1" type="ORF">AWY79_12235</name>
</gene>
<dbReference type="EMBL" id="CP014206">
    <property type="protein sequence ID" value="AMK11827.1"/>
    <property type="molecule type" value="Genomic_DNA"/>
</dbReference>
<reference evidence="1 2" key="1">
    <citation type="journal article" date="2016" name="Front. Microbiol.">
        <title>Genome Sequence of the Piezophilic, Mesophilic Sulfate-Reducing Bacterium Desulfovibrio indicus J2T.</title>
        <authorList>
            <person name="Cao J."/>
            <person name="Maignien L."/>
            <person name="Shao Z."/>
            <person name="Alain K."/>
            <person name="Jebbar M."/>
        </authorList>
    </citation>
    <scope>NUCLEOTIDE SEQUENCE [LARGE SCALE GENOMIC DNA]</scope>
    <source>
        <strain evidence="1 2">J2</strain>
    </source>
</reference>
<evidence type="ECO:0000313" key="2">
    <source>
        <dbReference type="Proteomes" id="UP000055611"/>
    </source>
</evidence>
<proteinExistence type="predicted"/>
<dbReference type="InterPro" id="IPR025522">
    <property type="entry name" value="DUF4410"/>
</dbReference>
<keyword evidence="2" id="KW-1185">Reference proteome</keyword>
<name>A0ABM5YWK0_9BACT</name>
<dbReference type="Pfam" id="PF14366">
    <property type="entry name" value="DUF4410"/>
    <property type="match status" value="1"/>
</dbReference>
<dbReference type="Proteomes" id="UP000055611">
    <property type="component" value="Chromosome"/>
</dbReference>
<organism evidence="1 2">
    <name type="scientific">Pseudodesulfovibrio indicus</name>
    <dbReference type="NCBI Taxonomy" id="1716143"/>
    <lineage>
        <taxon>Bacteria</taxon>
        <taxon>Pseudomonadati</taxon>
        <taxon>Thermodesulfobacteriota</taxon>
        <taxon>Desulfovibrionia</taxon>
        <taxon>Desulfovibrionales</taxon>
        <taxon>Desulfovibrionaceae</taxon>
    </lineage>
</organism>